<gene>
    <name evidence="2" type="ORF">HX001_01630</name>
</gene>
<accession>A0AAJ1QC02</accession>
<organism evidence="2 3">
    <name type="scientific">Empedobacter brevis</name>
    <dbReference type="NCBI Taxonomy" id="247"/>
    <lineage>
        <taxon>Bacteria</taxon>
        <taxon>Pseudomonadati</taxon>
        <taxon>Bacteroidota</taxon>
        <taxon>Flavobacteriia</taxon>
        <taxon>Flavobacteriales</taxon>
        <taxon>Weeksellaceae</taxon>
        <taxon>Empedobacter</taxon>
    </lineage>
</organism>
<evidence type="ECO:0000256" key="1">
    <source>
        <dbReference type="SAM" id="SignalP"/>
    </source>
</evidence>
<protein>
    <recommendedName>
        <fullName evidence="4">Outer membrane beta-barrel protein</fullName>
    </recommendedName>
</protein>
<sequence length="452" mass="51548">MRTLLHHLVAPLLLCTGVAWGQERNDNVHVINLSQDTTIPTLVKKNTFIGFKIENVNVFKVNGTKLIKTVDLEYSTPAWVSDAMEKAKNEKEDSVHGFSPLEREPTEQEKLIMEFQNVEKLVQKEIISFYNNYQNVNKITELQDRLNFILSDSIFVNKDVIKSSSEAIYKSIYDHSVPDFKDYQKIDENILRLQSSYINILKNYIHYEKLATQLKYKTEFQSEIEEIKKIYTNIQKTAASMSEKAKNGIDFHRKIINSDFEINLPPQQLTDDVNTITPQLKNEKGKVVYEYNPLIIQTYGGWKINFSAGYFLSFIGNDNYTSYTNALGNKEVAKGNTDKITNALGGLMHVYPNQPGWLVQPGFSFGISLADNSSAGFYGGASLFFLEKNRLVTTFGYSFIKVKSLNTANLTTLLDSNSYAFTNMADTEIRYDNIYKGAWFFGVTYNLSNNGK</sequence>
<evidence type="ECO:0000313" key="3">
    <source>
        <dbReference type="Proteomes" id="UP001170959"/>
    </source>
</evidence>
<evidence type="ECO:0008006" key="4">
    <source>
        <dbReference type="Google" id="ProtNLM"/>
    </source>
</evidence>
<name>A0AAJ1QC02_9FLAO</name>
<keyword evidence="1" id="KW-0732">Signal</keyword>
<feature type="chain" id="PRO_5042565852" description="Outer membrane beta-barrel protein" evidence="1">
    <location>
        <begin position="22"/>
        <end position="452"/>
    </location>
</feature>
<feature type="signal peptide" evidence="1">
    <location>
        <begin position="1"/>
        <end position="21"/>
    </location>
</feature>
<reference evidence="2" key="1">
    <citation type="submission" date="2020-06" db="EMBL/GenBank/DDBJ databases">
        <authorList>
            <person name="Dong N."/>
        </authorList>
    </citation>
    <scope>NUCLEOTIDE SEQUENCE</scope>
    <source>
        <strain evidence="2">R655-4</strain>
    </source>
</reference>
<dbReference type="AlphaFoldDB" id="A0AAJ1QC02"/>
<evidence type="ECO:0000313" key="2">
    <source>
        <dbReference type="EMBL" id="MDM1071191.1"/>
    </source>
</evidence>
<dbReference type="Proteomes" id="UP001170959">
    <property type="component" value="Unassembled WGS sequence"/>
</dbReference>
<proteinExistence type="predicted"/>
<comment type="caution">
    <text evidence="2">The sequence shown here is derived from an EMBL/GenBank/DDBJ whole genome shotgun (WGS) entry which is preliminary data.</text>
</comment>
<dbReference type="RefSeq" id="WP_286491580.1">
    <property type="nucleotide sequence ID" value="NZ_JACAGJ010000001.1"/>
</dbReference>
<reference evidence="2" key="2">
    <citation type="journal article" date="2022" name="Sci. Total Environ.">
        <title>Prevalence, transmission, and molecular epidemiology of tet(X)-positive bacteria among humans, animals, and environmental niches in China: An epidemiological, and genomic-based study.</title>
        <authorList>
            <person name="Dong N."/>
            <person name="Zeng Y."/>
            <person name="Cai C."/>
            <person name="Sun C."/>
            <person name="Lu J."/>
            <person name="Liu C."/>
            <person name="Zhou H."/>
            <person name="Sun Q."/>
            <person name="Shu L."/>
            <person name="Wang H."/>
            <person name="Wang Y."/>
            <person name="Wang S."/>
            <person name="Wu C."/>
            <person name="Chan E.W."/>
            <person name="Chen G."/>
            <person name="Shen Z."/>
            <person name="Chen S."/>
            <person name="Zhang R."/>
        </authorList>
    </citation>
    <scope>NUCLEOTIDE SEQUENCE</scope>
    <source>
        <strain evidence="2">R655-4</strain>
    </source>
</reference>
<dbReference type="EMBL" id="JACAGJ010000001">
    <property type="protein sequence ID" value="MDM1071191.1"/>
    <property type="molecule type" value="Genomic_DNA"/>
</dbReference>